<evidence type="ECO:0000256" key="2">
    <source>
        <dbReference type="ARBA" id="ARBA00023315"/>
    </source>
</evidence>
<organism evidence="4 5">
    <name type="scientific">Candidatus Viadribacter manganicus</name>
    <dbReference type="NCBI Taxonomy" id="1759059"/>
    <lineage>
        <taxon>Bacteria</taxon>
        <taxon>Pseudomonadati</taxon>
        <taxon>Pseudomonadota</taxon>
        <taxon>Alphaproteobacteria</taxon>
        <taxon>Hyphomonadales</taxon>
        <taxon>Hyphomonadaceae</taxon>
        <taxon>Candidatus Viadribacter</taxon>
    </lineage>
</organism>
<dbReference type="AlphaFoldDB" id="A0A1B1AI90"/>
<dbReference type="InterPro" id="IPR050680">
    <property type="entry name" value="YpeA/RimI_acetyltransf"/>
</dbReference>
<evidence type="ECO:0000256" key="1">
    <source>
        <dbReference type="ARBA" id="ARBA00022679"/>
    </source>
</evidence>
<dbReference type="GO" id="GO:0016747">
    <property type="term" value="F:acyltransferase activity, transferring groups other than amino-acyl groups"/>
    <property type="evidence" value="ECO:0007669"/>
    <property type="project" value="InterPro"/>
</dbReference>
<name>A0A1B1AI90_9PROT</name>
<dbReference type="RefSeq" id="WP_066770918.1">
    <property type="nucleotide sequence ID" value="NZ_CP013244.1"/>
</dbReference>
<dbReference type="InParanoid" id="A0A1B1AI90"/>
<dbReference type="PANTHER" id="PTHR43420:SF44">
    <property type="entry name" value="ACETYLTRANSFERASE YPEA"/>
    <property type="match status" value="1"/>
</dbReference>
<dbReference type="SUPFAM" id="SSF55729">
    <property type="entry name" value="Acyl-CoA N-acyltransferases (Nat)"/>
    <property type="match status" value="1"/>
</dbReference>
<dbReference type="Gene3D" id="3.40.630.30">
    <property type="match status" value="1"/>
</dbReference>
<dbReference type="PROSITE" id="PS51186">
    <property type="entry name" value="GNAT"/>
    <property type="match status" value="1"/>
</dbReference>
<dbReference type="FunCoup" id="A0A1B1AI90">
    <property type="interactions" value="235"/>
</dbReference>
<keyword evidence="5" id="KW-1185">Reference proteome</keyword>
<dbReference type="STRING" id="1759059.ATE48_10085"/>
<dbReference type="Proteomes" id="UP000092498">
    <property type="component" value="Chromosome"/>
</dbReference>
<accession>A0A1B1AI90</accession>
<dbReference type="PANTHER" id="PTHR43420">
    <property type="entry name" value="ACETYLTRANSFERASE"/>
    <property type="match status" value="1"/>
</dbReference>
<proteinExistence type="predicted"/>
<dbReference type="KEGG" id="cbot:ATE48_10085"/>
<dbReference type="InterPro" id="IPR000182">
    <property type="entry name" value="GNAT_dom"/>
</dbReference>
<keyword evidence="1" id="KW-0808">Transferase</keyword>
<dbReference type="OrthoDB" id="9804026at2"/>
<dbReference type="EMBL" id="CP013244">
    <property type="protein sequence ID" value="ANP46240.1"/>
    <property type="molecule type" value="Genomic_DNA"/>
</dbReference>
<dbReference type="InterPro" id="IPR016181">
    <property type="entry name" value="Acyl_CoA_acyltransferase"/>
</dbReference>
<reference evidence="4 5" key="1">
    <citation type="submission" date="2015-11" db="EMBL/GenBank/DDBJ databases">
        <title>Whole-Genome Sequence of Candidatus Oderbacter manganicum from the National Park Lower Oder Valley, Germany.</title>
        <authorList>
            <person name="Braun B."/>
            <person name="Liere K."/>
            <person name="Szewzyk U."/>
        </authorList>
    </citation>
    <scope>NUCLEOTIDE SEQUENCE [LARGE SCALE GENOMIC DNA]</scope>
    <source>
        <strain evidence="4 5">OTSz_A_272</strain>
    </source>
</reference>
<dbReference type="Pfam" id="PF13508">
    <property type="entry name" value="Acetyltransf_7"/>
    <property type="match status" value="1"/>
</dbReference>
<gene>
    <name evidence="4" type="ORF">ATE48_10085</name>
</gene>
<evidence type="ECO:0000313" key="4">
    <source>
        <dbReference type="EMBL" id="ANP46240.1"/>
    </source>
</evidence>
<keyword evidence="2" id="KW-0012">Acyltransferase</keyword>
<feature type="domain" description="N-acetyltransferase" evidence="3">
    <location>
        <begin position="1"/>
        <end position="146"/>
    </location>
</feature>
<evidence type="ECO:0000313" key="5">
    <source>
        <dbReference type="Proteomes" id="UP000092498"/>
    </source>
</evidence>
<sequence>MIEAAPASASELLASLHARAFLKPWSASEIEKLMENQAVFALLHGNGAEANGFVMAWAAAGDSELLTVAVVPEARRKGVGAALVTSAGVAALVRGAFSMHLEVAETNDGARSLYKKLGYEEAGRRHAYYAGEGGSVDAIVMRRALPRPVV</sequence>
<evidence type="ECO:0000259" key="3">
    <source>
        <dbReference type="PROSITE" id="PS51186"/>
    </source>
</evidence>
<protein>
    <recommendedName>
        <fullName evidence="3">N-acetyltransferase domain-containing protein</fullName>
    </recommendedName>
</protein>